<organism evidence="8 9">
    <name type="scientific">Rhodanobacter denitrificans</name>
    <dbReference type="NCBI Taxonomy" id="666685"/>
    <lineage>
        <taxon>Bacteria</taxon>
        <taxon>Pseudomonadati</taxon>
        <taxon>Pseudomonadota</taxon>
        <taxon>Gammaproteobacteria</taxon>
        <taxon>Lysobacterales</taxon>
        <taxon>Rhodanobacteraceae</taxon>
        <taxon>Rhodanobacter</taxon>
    </lineage>
</organism>
<evidence type="ECO:0000313" key="8">
    <source>
        <dbReference type="EMBL" id="PZQ09219.1"/>
    </source>
</evidence>
<dbReference type="SUPFAM" id="SSF49265">
    <property type="entry name" value="Fibronectin type III"/>
    <property type="match status" value="1"/>
</dbReference>
<dbReference type="InterPro" id="IPR036116">
    <property type="entry name" value="FN3_sf"/>
</dbReference>
<feature type="active site" description="Charge relay system" evidence="5">
    <location>
        <position position="315"/>
    </location>
</feature>
<keyword evidence="2 5" id="KW-0645">Protease</keyword>
<dbReference type="PRINTS" id="PR00723">
    <property type="entry name" value="SUBTILISIN"/>
</dbReference>
<dbReference type="InterPro" id="IPR036852">
    <property type="entry name" value="Peptidase_S8/S53_dom_sf"/>
</dbReference>
<dbReference type="InterPro" id="IPR013783">
    <property type="entry name" value="Ig-like_fold"/>
</dbReference>
<accession>A0A2W5JZL0</accession>
<dbReference type="SUPFAM" id="SSF49785">
    <property type="entry name" value="Galactose-binding domain-like"/>
    <property type="match status" value="1"/>
</dbReference>
<dbReference type="Gene3D" id="2.60.40.10">
    <property type="entry name" value="Immunoglobulins"/>
    <property type="match status" value="1"/>
</dbReference>
<dbReference type="Gene3D" id="2.60.120.380">
    <property type="match status" value="1"/>
</dbReference>
<evidence type="ECO:0000256" key="4">
    <source>
        <dbReference type="ARBA" id="ARBA00022825"/>
    </source>
</evidence>
<dbReference type="PANTHER" id="PTHR43399:SF4">
    <property type="entry name" value="CELL WALL-ASSOCIATED PROTEASE"/>
    <property type="match status" value="1"/>
</dbReference>
<proteinExistence type="inferred from homology"/>
<evidence type="ECO:0000259" key="7">
    <source>
        <dbReference type="PROSITE" id="PS50853"/>
    </source>
</evidence>
<dbReference type="Pfam" id="PF20773">
    <property type="entry name" value="InhA-like_MAM"/>
    <property type="match status" value="1"/>
</dbReference>
<dbReference type="InterPro" id="IPR034058">
    <property type="entry name" value="TagA/B/C/D_pept_dom"/>
</dbReference>
<name>A0A2W5JZL0_9GAMM</name>
<protein>
    <recommendedName>
        <fullName evidence="7">Fibronectin type-III domain-containing protein</fullName>
    </recommendedName>
</protein>
<dbReference type="InterPro" id="IPR023828">
    <property type="entry name" value="Peptidase_S8_Ser-AS"/>
</dbReference>
<keyword evidence="3 5" id="KW-0378">Hydrolase</keyword>
<dbReference type="AlphaFoldDB" id="A0A2W5JZL0"/>
<evidence type="ECO:0000313" key="9">
    <source>
        <dbReference type="Proteomes" id="UP000249046"/>
    </source>
</evidence>
<dbReference type="PROSITE" id="PS00138">
    <property type="entry name" value="SUBTILASE_SER"/>
    <property type="match status" value="1"/>
</dbReference>
<dbReference type="GO" id="GO:0004252">
    <property type="term" value="F:serine-type endopeptidase activity"/>
    <property type="evidence" value="ECO:0007669"/>
    <property type="project" value="UniProtKB-UniRule"/>
</dbReference>
<dbReference type="InterPro" id="IPR015500">
    <property type="entry name" value="Peptidase_S8_subtilisin-rel"/>
</dbReference>
<evidence type="ECO:0000256" key="2">
    <source>
        <dbReference type="ARBA" id="ARBA00022670"/>
    </source>
</evidence>
<evidence type="ECO:0000256" key="5">
    <source>
        <dbReference type="PROSITE-ProRule" id="PRU01240"/>
    </source>
</evidence>
<feature type="active site" description="Charge relay system" evidence="5">
    <location>
        <position position="556"/>
    </location>
</feature>
<dbReference type="InterPro" id="IPR008979">
    <property type="entry name" value="Galactose-bd-like_sf"/>
</dbReference>
<gene>
    <name evidence="8" type="ORF">DI564_18015</name>
</gene>
<dbReference type="PANTHER" id="PTHR43399">
    <property type="entry name" value="SUBTILISIN-RELATED"/>
    <property type="match status" value="1"/>
</dbReference>
<dbReference type="Proteomes" id="UP000249046">
    <property type="component" value="Unassembled WGS sequence"/>
</dbReference>
<comment type="caution">
    <text evidence="8">The sequence shown here is derived from an EMBL/GenBank/DDBJ whole genome shotgun (WGS) entry which is preliminary data.</text>
</comment>
<dbReference type="PROSITE" id="PS50853">
    <property type="entry name" value="FN3"/>
    <property type="match status" value="1"/>
</dbReference>
<dbReference type="PROSITE" id="PS51892">
    <property type="entry name" value="SUBTILASE"/>
    <property type="match status" value="1"/>
</dbReference>
<comment type="similarity">
    <text evidence="1 5">Belongs to the peptidase S8 family.</text>
</comment>
<keyword evidence="4 5" id="KW-0720">Serine protease</keyword>
<feature type="region of interest" description="Disordered" evidence="6">
    <location>
        <begin position="23"/>
        <end position="45"/>
    </location>
</feature>
<dbReference type="EMBL" id="QFPO01000033">
    <property type="protein sequence ID" value="PZQ09219.1"/>
    <property type="molecule type" value="Genomic_DNA"/>
</dbReference>
<evidence type="ECO:0000256" key="3">
    <source>
        <dbReference type="ARBA" id="ARBA00022801"/>
    </source>
</evidence>
<feature type="domain" description="Fibronectin type-III" evidence="7">
    <location>
        <begin position="862"/>
        <end position="954"/>
    </location>
</feature>
<sequence>MLRRKPQRAARIGARPLRAPMVWSDGRRRHGQPVPTPSPLNDWGQHDMRTIRATRLAAALALTLSTAPGAHPLPAGAIGGLASTGLAAGTAHGSGFISFGDLRFDPQRGLPADAIGYRTESDGHGLRFVQFSQTIRGAWLEDLAAAGIRPLQYYPDDTYLVWAQDSALARTAAHPQVRWQGNYLPSWKIAPDLGKRSGTIRNVGVFFYNDGDVDAVLAALGRGGARVLNHAPAQTDGVFHNAWIEVDAANLPVLAALPQVVWLEHASPAPILDDEMSDQISARNYSGANVPVTGYSPWLDLIGYRGNGVTWAVIDSGVDLTHPDLAGRIAGGVTYPGCPAGNGPGDDNASGGHGTHVAGIIAGSAATGLTDAQGFLYGLGMAPAVRIFAQNPICVGSVPWPPTGGWQVLSKDALLGGAVGGNGSWTSGESGGTSYTAAARTWDQIIRDGNFDTSAAEPFIMVFSAGNSGPGAGTLTAPKAAKNPIITASSRNYRVGDIDAISSFSSRGPTNDGRFGPTIATPGEQIASARRVAGASQCNTAIAGTSNQYAFCSGTSMASPHAAGAAALLTEWWRDENGGATPSPAMIKALLINGAKPVGTATIPNSTFGWGRVDVPGSMGLDQISSVYVDQSQVLTTVGAQWQATYGVPDTGRPLRVSLAWTDAAAATGANPALVNNLDLEVETNGQLYRGNVFANHASTTGGSADTRNNTEGVLIANPGSSVTVRVIAANLPGDGVPGGSATDQDFALVCRNCALEASFTLAATPASQAICAPASAAYTVDVGSILGYTTPVALSVSGQPAGTTATFGQTSLTPPSSTTLTIGNTATAPAGDATLTITATNADRTATVERGLTIATAVPAAPQPLAPAHQAVGLPTTPTLTWEASAQAAGYRLQIATDAAFTSLVVDETVDGTSYTPTTPLASGTTYFWRVSADNVCGSGTASPVFRFRTALAPGQCDVDQTTKTLFSENFSSGAGGFVTTGGSGASNWALSTERPSPLSGGNAFKATDVASVTDQRLTSPVVTLPSDQTPITLRYQNWRALEPTSATTTCYDAGILEVAVDGGAFTQVTGSRLINDPYTAAISTAWGNPLGGLNGWCGTRAYADSVVDLSEWAGRDVQLRWRLATDQSVAADAWYVDDIRVEACSGGGSGGDTIFADGFEAPL</sequence>
<dbReference type="InterPro" id="IPR003961">
    <property type="entry name" value="FN3_dom"/>
</dbReference>
<dbReference type="CDD" id="cd04842">
    <property type="entry name" value="Peptidases_S8_Kp43_protease"/>
    <property type="match status" value="1"/>
</dbReference>
<feature type="active site" description="Charge relay system" evidence="5">
    <location>
        <position position="353"/>
    </location>
</feature>
<dbReference type="Gene3D" id="3.40.50.200">
    <property type="entry name" value="Peptidase S8/S53 domain"/>
    <property type="match status" value="1"/>
</dbReference>
<dbReference type="PROSITE" id="PS00137">
    <property type="entry name" value="SUBTILASE_HIS"/>
    <property type="match status" value="1"/>
</dbReference>
<dbReference type="InterPro" id="IPR000209">
    <property type="entry name" value="Peptidase_S8/S53_dom"/>
</dbReference>
<dbReference type="Pfam" id="PF00082">
    <property type="entry name" value="Peptidase_S8"/>
    <property type="match status" value="1"/>
</dbReference>
<dbReference type="InterPro" id="IPR051048">
    <property type="entry name" value="Peptidase_S8/S53_subtilisin"/>
</dbReference>
<evidence type="ECO:0000256" key="1">
    <source>
        <dbReference type="ARBA" id="ARBA00011073"/>
    </source>
</evidence>
<evidence type="ECO:0000256" key="6">
    <source>
        <dbReference type="SAM" id="MobiDB-lite"/>
    </source>
</evidence>
<dbReference type="GO" id="GO:0006508">
    <property type="term" value="P:proteolysis"/>
    <property type="evidence" value="ECO:0007669"/>
    <property type="project" value="UniProtKB-KW"/>
</dbReference>
<dbReference type="InterPro" id="IPR022398">
    <property type="entry name" value="Peptidase_S8_His-AS"/>
</dbReference>
<dbReference type="SUPFAM" id="SSF52743">
    <property type="entry name" value="Subtilisin-like"/>
    <property type="match status" value="1"/>
</dbReference>
<reference evidence="8 9" key="1">
    <citation type="submission" date="2017-08" db="EMBL/GenBank/DDBJ databases">
        <title>Infants hospitalized years apart are colonized by the same room-sourced microbial strains.</title>
        <authorList>
            <person name="Brooks B."/>
            <person name="Olm M.R."/>
            <person name="Firek B.A."/>
            <person name="Baker R."/>
            <person name="Thomas B.C."/>
            <person name="Morowitz M.J."/>
            <person name="Banfield J.F."/>
        </authorList>
    </citation>
    <scope>NUCLEOTIDE SEQUENCE [LARGE SCALE GENOMIC DNA]</scope>
    <source>
        <strain evidence="8">S2_005_003_R2_42</strain>
    </source>
</reference>